<proteinExistence type="predicted"/>
<protein>
    <submittedName>
        <fullName evidence="4">HAD family acid phosphatase</fullName>
    </submittedName>
    <submittedName>
        <fullName evidence="3">HAD superfamily, subfamily IIIB (Acid phosphatase)</fullName>
    </submittedName>
</protein>
<organism evidence="3">
    <name type="scientific">Candidatus Berkiella cookevillensis</name>
    <dbReference type="NCBI Taxonomy" id="437022"/>
    <lineage>
        <taxon>Bacteria</taxon>
        <taxon>Pseudomonadati</taxon>
        <taxon>Pseudomonadota</taxon>
        <taxon>Gammaproteobacteria</taxon>
        <taxon>Candidatus Berkiellales</taxon>
        <taxon>Candidatus Berkiellaceae</taxon>
        <taxon>Candidatus Berkiella</taxon>
    </lineage>
</organism>
<evidence type="ECO:0000313" key="3">
    <source>
        <dbReference type="EMBL" id="KRG19643.1"/>
    </source>
</evidence>
<dbReference type="Proteomes" id="UP000051494">
    <property type="component" value="Unassembled WGS sequence"/>
</dbReference>
<feature type="signal peptide" evidence="2">
    <location>
        <begin position="1"/>
        <end position="26"/>
    </location>
</feature>
<dbReference type="EMBL" id="LKHV02000001">
    <property type="protein sequence ID" value="MCS5707640.1"/>
    <property type="molecule type" value="Genomic_DNA"/>
</dbReference>
<gene>
    <name evidence="4" type="ORF">CC99x_001840</name>
    <name evidence="3" type="ORF">CC99x_00656</name>
</gene>
<dbReference type="InterPro" id="IPR005519">
    <property type="entry name" value="Acid_phosphat_B-like"/>
</dbReference>
<dbReference type="InterPro" id="IPR023214">
    <property type="entry name" value="HAD_sf"/>
</dbReference>
<dbReference type="RefSeq" id="WP_057623615.1">
    <property type="nucleotide sequence ID" value="NZ_LKHV02000001.1"/>
</dbReference>
<dbReference type="OrthoDB" id="193314at2"/>
<evidence type="ECO:0000256" key="1">
    <source>
        <dbReference type="ARBA" id="ARBA00022729"/>
    </source>
</evidence>
<sequence>MKTRIDSIFSTVFLLCALAIPSFIQAAYTKGQSPEIIKTLTEYYESGNYFKDIETEIDKARKYLDIQIRNRKEARLAIVLDIDETALSNYASLKRMHFTGNTEAFTGAYLQGDAPAIDSILNLYQHAIDHNVAVFFITGRPHTPEISTVTVMNLKRAGYHTWEDIYMRPISNDKLSTTDYKTYARKDIAHKGYEIILNIGDQPDDLKGGYTEAKVKIPNPFYQISIEKA</sequence>
<dbReference type="AlphaFoldDB" id="A0A0Q9YGF3"/>
<evidence type="ECO:0000313" key="4">
    <source>
        <dbReference type="EMBL" id="MCS5707640.1"/>
    </source>
</evidence>
<accession>A0A0Q9YGF3</accession>
<keyword evidence="5" id="KW-1185">Reference proteome</keyword>
<reference evidence="3" key="1">
    <citation type="submission" date="2015-09" db="EMBL/GenBank/DDBJ databases">
        <title>Draft Genome Sequences of Two Novel Amoeba-resistant Intranuclear Bacteria, Candidatus Berkiella cookevillensis and Candidatus Berkiella aquae.</title>
        <authorList>
            <person name="Mehari Y.T."/>
            <person name="Arivett B.A."/>
            <person name="Farone A.L."/>
            <person name="Gunderson J.H."/>
            <person name="Farone M.B."/>
        </authorList>
    </citation>
    <scope>NUCLEOTIDE SEQUENCE [LARGE SCALE GENOMIC DNA]</scope>
    <source>
        <strain evidence="3">CC99</strain>
    </source>
</reference>
<feature type="chain" id="PRO_5043129629" evidence="2">
    <location>
        <begin position="27"/>
        <end position="229"/>
    </location>
</feature>
<keyword evidence="1 2" id="KW-0732">Signal</keyword>
<dbReference type="SUPFAM" id="SSF56784">
    <property type="entry name" value="HAD-like"/>
    <property type="match status" value="1"/>
</dbReference>
<dbReference type="EMBL" id="LKHV01000002">
    <property type="protein sequence ID" value="KRG19643.1"/>
    <property type="molecule type" value="Genomic_DNA"/>
</dbReference>
<dbReference type="STRING" id="437022.CC99x_00656"/>
<comment type="caution">
    <text evidence="3">The sequence shown here is derived from an EMBL/GenBank/DDBJ whole genome shotgun (WGS) entry which is preliminary data.</text>
</comment>
<dbReference type="PANTHER" id="PTHR31284">
    <property type="entry name" value="ACID PHOSPHATASE-LIKE PROTEIN"/>
    <property type="match status" value="1"/>
</dbReference>
<dbReference type="InterPro" id="IPR036412">
    <property type="entry name" value="HAD-like_sf"/>
</dbReference>
<dbReference type="Gene3D" id="3.40.50.1000">
    <property type="entry name" value="HAD superfamily/HAD-like"/>
    <property type="match status" value="1"/>
</dbReference>
<reference evidence="4" key="3">
    <citation type="submission" date="2021-06" db="EMBL/GenBank/DDBJ databases">
        <title>Genomic Description and Analysis of Intracellular Bacteria, Candidatus Berkiella cookevillensis and Candidatus Berkiella aquae.</title>
        <authorList>
            <person name="Kidane D.T."/>
            <person name="Mehari Y.T."/>
            <person name="Rice F.C."/>
            <person name="Arivett B.A."/>
            <person name="Farone A.L."/>
            <person name="Berk S.G."/>
            <person name="Farone M.B."/>
        </authorList>
    </citation>
    <scope>NUCLEOTIDE SEQUENCE</scope>
    <source>
        <strain evidence="4">CC99</strain>
    </source>
</reference>
<evidence type="ECO:0000313" key="5">
    <source>
        <dbReference type="Proteomes" id="UP000051494"/>
    </source>
</evidence>
<name>A0A0Q9YGF3_9GAMM</name>
<evidence type="ECO:0000256" key="2">
    <source>
        <dbReference type="SAM" id="SignalP"/>
    </source>
</evidence>
<dbReference type="Pfam" id="PF03767">
    <property type="entry name" value="Acid_phosphat_B"/>
    <property type="match status" value="1"/>
</dbReference>
<dbReference type="PANTHER" id="PTHR31284:SF10">
    <property type="entry name" value="ACID PHOSPHATASE-LIKE PROTEIN"/>
    <property type="match status" value="1"/>
</dbReference>
<reference evidence="4" key="2">
    <citation type="journal article" date="2016" name="Genome Announc.">
        <title>Draft Genome Sequences of Two Novel Amoeba-Resistant Intranuclear Bacteria, 'Candidatus Berkiella cookevillensis' and 'Candidatus Berkiella aquae'.</title>
        <authorList>
            <person name="Mehari Y.T."/>
            <person name="Arivett B.A."/>
            <person name="Farone A.L."/>
            <person name="Gunderson J.H."/>
            <person name="Farone M.B."/>
        </authorList>
    </citation>
    <scope>NUCLEOTIDE SEQUENCE</scope>
    <source>
        <strain evidence="4">CC99</strain>
    </source>
</reference>